<evidence type="ECO:0000256" key="8">
    <source>
        <dbReference type="ARBA" id="ARBA00022808"/>
    </source>
</evidence>
<keyword evidence="9" id="KW-0862">Zinc</keyword>
<dbReference type="EC" id="3.5.2.7" evidence="4"/>
<dbReference type="InterPro" id="IPR006680">
    <property type="entry name" value="Amidohydro-rel"/>
</dbReference>
<evidence type="ECO:0000259" key="11">
    <source>
        <dbReference type="Pfam" id="PF01979"/>
    </source>
</evidence>
<dbReference type="GO" id="GO:0019556">
    <property type="term" value="P:L-histidine catabolic process to glutamate and formamide"/>
    <property type="evidence" value="ECO:0007669"/>
    <property type="project" value="InterPro"/>
</dbReference>
<dbReference type="AlphaFoldDB" id="A0AA88GUD8"/>
<evidence type="ECO:0000256" key="4">
    <source>
        <dbReference type="ARBA" id="ARBA00012864"/>
    </source>
</evidence>
<dbReference type="RefSeq" id="XP_044550180.1">
    <property type="nucleotide sequence ID" value="XM_044692073.1"/>
</dbReference>
<comment type="similarity">
    <text evidence="3">Belongs to the metallo-dependent hydrolases superfamily. HutI family.</text>
</comment>
<dbReference type="PANTHER" id="PTHR42752:SF1">
    <property type="entry name" value="IMIDAZOLONEPROPIONASE-RELATED"/>
    <property type="match status" value="1"/>
</dbReference>
<proteinExistence type="inferred from homology"/>
<dbReference type="InterPro" id="IPR032466">
    <property type="entry name" value="Metal_Hydrolase"/>
</dbReference>
<evidence type="ECO:0000256" key="7">
    <source>
        <dbReference type="ARBA" id="ARBA00022801"/>
    </source>
</evidence>
<dbReference type="Gene3D" id="3.20.20.140">
    <property type="entry name" value="Metal-dependent hydrolases"/>
    <property type="match status" value="1"/>
</dbReference>
<accession>A0AA88GUD8</accession>
<evidence type="ECO:0000313" key="12">
    <source>
        <dbReference type="EMBL" id="KAG2386188.1"/>
    </source>
</evidence>
<evidence type="ECO:0000256" key="5">
    <source>
        <dbReference type="ARBA" id="ARBA00013406"/>
    </source>
</evidence>
<dbReference type="InterPro" id="IPR005920">
    <property type="entry name" value="HutI"/>
</dbReference>
<dbReference type="SUPFAM" id="SSF51338">
    <property type="entry name" value="Composite domain of metallo-dependent hydrolases"/>
    <property type="match status" value="2"/>
</dbReference>
<evidence type="ECO:0000256" key="9">
    <source>
        <dbReference type="ARBA" id="ARBA00022833"/>
    </source>
</evidence>
<sequence>MSSHRFRTLIINATQLVCISSNKNVTLLKGSEQNIIEIISNGAMIIGQDGNIAHIGTTEEIQQLITQMISSSSSNHHNITLSDLFETVLDCTGKSVIPGLVDSHTHPVWSGDRCHEFVMKLQEPPIWTSTRWEERARKMLRNGTTLMEGKSGYGLETETEVKMLRVLHQANKKHLDLNLPEIVSNYLGAHSVPKTTNLHDYTRQIIEEQIPALAEMIKKDEIGPSLIDVFHEKGVFETEETRRVLLEGKEKLGLGINFHGDELNPMGSAELAYELNALAVSHCEHVSDKGIELMAEKNICATLLPTTAYILRIAYPPARKMIEKGVPVVLSTDFNPNAHCMSLPFVMHLSCVNMRMTLNEALVACTLNAAASIGKANTHGSLAVGKRGDCVIINHSNWEHLIYELCDSPILHVVLNGKVVYTNQQL</sequence>
<dbReference type="GO" id="GO:0046872">
    <property type="term" value="F:metal ion binding"/>
    <property type="evidence" value="ECO:0007669"/>
    <property type="project" value="UniProtKB-KW"/>
</dbReference>
<evidence type="ECO:0000256" key="10">
    <source>
        <dbReference type="ARBA" id="ARBA00023004"/>
    </source>
</evidence>
<evidence type="ECO:0000256" key="3">
    <source>
        <dbReference type="ARBA" id="ARBA00008002"/>
    </source>
</evidence>
<feature type="domain" description="Amidohydrolase-related" evidence="11">
    <location>
        <begin position="96"/>
        <end position="420"/>
    </location>
</feature>
<evidence type="ECO:0000256" key="6">
    <source>
        <dbReference type="ARBA" id="ARBA00022723"/>
    </source>
</evidence>
<name>A0AA88GUD8_NAELO</name>
<dbReference type="GO" id="GO:0005737">
    <property type="term" value="C:cytoplasm"/>
    <property type="evidence" value="ECO:0007669"/>
    <property type="project" value="InterPro"/>
</dbReference>
<evidence type="ECO:0000313" key="13">
    <source>
        <dbReference type="Proteomes" id="UP000816034"/>
    </source>
</evidence>
<dbReference type="Gene3D" id="2.30.40.10">
    <property type="entry name" value="Urease, subunit C, domain 1"/>
    <property type="match status" value="1"/>
</dbReference>
<keyword evidence="8" id="KW-0369">Histidine metabolism</keyword>
<keyword evidence="6" id="KW-0479">Metal-binding</keyword>
<dbReference type="GO" id="GO:0050480">
    <property type="term" value="F:imidazolonepropionase activity"/>
    <property type="evidence" value="ECO:0007669"/>
    <property type="project" value="UniProtKB-EC"/>
</dbReference>
<keyword evidence="7" id="KW-0378">Hydrolase</keyword>
<gene>
    <name evidence="12" type="ORF">C9374_002634</name>
</gene>
<dbReference type="Pfam" id="PF01979">
    <property type="entry name" value="Amidohydro_1"/>
    <property type="match status" value="1"/>
</dbReference>
<dbReference type="SUPFAM" id="SSF51556">
    <property type="entry name" value="Metallo-dependent hydrolases"/>
    <property type="match status" value="1"/>
</dbReference>
<dbReference type="EMBL" id="PYSW02000016">
    <property type="protein sequence ID" value="KAG2386188.1"/>
    <property type="molecule type" value="Genomic_DNA"/>
</dbReference>
<dbReference type="InterPro" id="IPR011059">
    <property type="entry name" value="Metal-dep_hydrolase_composite"/>
</dbReference>
<protein>
    <recommendedName>
        <fullName evidence="5">Probable imidazolonepropionase</fullName>
        <ecNumber evidence="4">3.5.2.7</ecNumber>
    </recommendedName>
</protein>
<reference evidence="12 13" key="1">
    <citation type="journal article" date="2018" name="BMC Genomics">
        <title>The genome of Naegleria lovaniensis, the basis for a comparative approach to unravel pathogenicity factors of the human pathogenic amoeba N. fowleri.</title>
        <authorList>
            <person name="Liechti N."/>
            <person name="Schurch N."/>
            <person name="Bruggmann R."/>
            <person name="Wittwer M."/>
        </authorList>
    </citation>
    <scope>NUCLEOTIDE SEQUENCE [LARGE SCALE GENOMIC DNA]</scope>
    <source>
        <strain evidence="12 13">ATCC 30569</strain>
    </source>
</reference>
<dbReference type="Proteomes" id="UP000816034">
    <property type="component" value="Unassembled WGS sequence"/>
</dbReference>
<keyword evidence="10" id="KW-0408">Iron</keyword>
<comment type="pathway">
    <text evidence="2">Amino-acid degradation; L-histidine degradation into L-glutamate; N-formimidoyl-L-glutamate from L-histidine: step 3/3.</text>
</comment>
<comment type="catalytic activity">
    <reaction evidence="1">
        <text>4-imidazolone-5-propanoate + H2O = N-formimidoyl-L-glutamate</text>
        <dbReference type="Rhea" id="RHEA:23660"/>
        <dbReference type="ChEBI" id="CHEBI:15377"/>
        <dbReference type="ChEBI" id="CHEBI:58928"/>
        <dbReference type="ChEBI" id="CHEBI:77893"/>
        <dbReference type="EC" id="3.5.2.7"/>
    </reaction>
</comment>
<evidence type="ECO:0000256" key="2">
    <source>
        <dbReference type="ARBA" id="ARBA00004758"/>
    </source>
</evidence>
<keyword evidence="13" id="KW-1185">Reference proteome</keyword>
<evidence type="ECO:0000256" key="1">
    <source>
        <dbReference type="ARBA" id="ARBA00000853"/>
    </source>
</evidence>
<dbReference type="PANTHER" id="PTHR42752">
    <property type="entry name" value="IMIDAZOLONEPROPIONASE"/>
    <property type="match status" value="1"/>
</dbReference>
<organism evidence="12 13">
    <name type="scientific">Naegleria lovaniensis</name>
    <name type="common">Amoeba</name>
    <dbReference type="NCBI Taxonomy" id="51637"/>
    <lineage>
        <taxon>Eukaryota</taxon>
        <taxon>Discoba</taxon>
        <taxon>Heterolobosea</taxon>
        <taxon>Tetramitia</taxon>
        <taxon>Eutetramitia</taxon>
        <taxon>Vahlkampfiidae</taxon>
        <taxon>Naegleria</taxon>
    </lineage>
</organism>
<dbReference type="GeneID" id="68095089"/>
<comment type="caution">
    <text evidence="12">The sequence shown here is derived from an EMBL/GenBank/DDBJ whole genome shotgun (WGS) entry which is preliminary data.</text>
</comment>